<dbReference type="OrthoDB" id="6500128at2759"/>
<keyword evidence="2" id="KW-0813">Transport</keyword>
<keyword evidence="11" id="KW-0378">Hydrolase</keyword>
<protein>
    <submittedName>
        <fullName evidence="11">p-loop containing nucleoside triphosphate hydrolase protein</fullName>
    </submittedName>
</protein>
<evidence type="ECO:0000313" key="12">
    <source>
        <dbReference type="Proteomes" id="UP000076632"/>
    </source>
</evidence>
<reference evidence="11 12" key="1">
    <citation type="journal article" date="2016" name="Fungal Biol.">
        <title>The genome of Xylona heveae provides a window into fungal endophytism.</title>
        <authorList>
            <person name="Gazis R."/>
            <person name="Kuo A."/>
            <person name="Riley R."/>
            <person name="LaButti K."/>
            <person name="Lipzen A."/>
            <person name="Lin J."/>
            <person name="Amirebrahimi M."/>
            <person name="Hesse C.N."/>
            <person name="Spatafora J.W."/>
            <person name="Henrissat B."/>
            <person name="Hainaut M."/>
            <person name="Grigoriev I.V."/>
            <person name="Hibbett D.S."/>
        </authorList>
    </citation>
    <scope>NUCLEOTIDE SEQUENCE [LARGE SCALE GENOMIC DNA]</scope>
    <source>
        <strain evidence="11 12">TC161</strain>
    </source>
</reference>
<dbReference type="InterPro" id="IPR027417">
    <property type="entry name" value="P-loop_NTPase"/>
</dbReference>
<dbReference type="InterPro" id="IPR039421">
    <property type="entry name" value="Type_1_exporter"/>
</dbReference>
<dbReference type="Gene3D" id="1.20.1560.10">
    <property type="entry name" value="ABC transporter type 1, transmembrane domain"/>
    <property type="match status" value="2"/>
</dbReference>
<evidence type="ECO:0000313" key="11">
    <source>
        <dbReference type="EMBL" id="KZF26266.1"/>
    </source>
</evidence>
<dbReference type="EMBL" id="KV407454">
    <property type="protein sequence ID" value="KZF26266.1"/>
    <property type="molecule type" value="Genomic_DNA"/>
</dbReference>
<dbReference type="InterPro" id="IPR036640">
    <property type="entry name" value="ABC1_TM_sf"/>
</dbReference>
<evidence type="ECO:0000256" key="2">
    <source>
        <dbReference type="ARBA" id="ARBA00022448"/>
    </source>
</evidence>
<feature type="transmembrane region" description="Helical" evidence="8">
    <location>
        <begin position="910"/>
        <end position="931"/>
    </location>
</feature>
<dbReference type="GO" id="GO:0015421">
    <property type="term" value="F:ABC-type oligopeptide transporter activity"/>
    <property type="evidence" value="ECO:0007669"/>
    <property type="project" value="TreeGrafter"/>
</dbReference>
<feature type="domain" description="ABC transmembrane type-1" evidence="10">
    <location>
        <begin position="797"/>
        <end position="1082"/>
    </location>
</feature>
<dbReference type="Gene3D" id="3.40.50.300">
    <property type="entry name" value="P-loop containing nucleotide triphosphate hydrolases"/>
    <property type="match status" value="2"/>
</dbReference>
<evidence type="ECO:0000256" key="3">
    <source>
        <dbReference type="ARBA" id="ARBA00022692"/>
    </source>
</evidence>
<dbReference type="CDD" id="cd18578">
    <property type="entry name" value="ABC_6TM_Pgp_ABCB1_D2_like"/>
    <property type="match status" value="1"/>
</dbReference>
<dbReference type="FunCoup" id="A0A165JI17">
    <property type="interactions" value="738"/>
</dbReference>
<dbReference type="OMA" id="TFWACLT"/>
<keyword evidence="12" id="KW-1185">Reference proteome</keyword>
<dbReference type="GO" id="GO:0016887">
    <property type="term" value="F:ATP hydrolysis activity"/>
    <property type="evidence" value="ECO:0007669"/>
    <property type="project" value="InterPro"/>
</dbReference>
<feature type="transmembrane region" description="Helical" evidence="8">
    <location>
        <begin position="39"/>
        <end position="62"/>
    </location>
</feature>
<dbReference type="GO" id="GO:0005524">
    <property type="term" value="F:ATP binding"/>
    <property type="evidence" value="ECO:0007669"/>
    <property type="project" value="UniProtKB-KW"/>
</dbReference>
<evidence type="ECO:0000256" key="7">
    <source>
        <dbReference type="ARBA" id="ARBA00023136"/>
    </source>
</evidence>
<feature type="domain" description="ABC transporter" evidence="9">
    <location>
        <begin position="1115"/>
        <end position="1379"/>
    </location>
</feature>
<dbReference type="InterPro" id="IPR011527">
    <property type="entry name" value="ABC1_TM_dom"/>
</dbReference>
<evidence type="ECO:0000256" key="6">
    <source>
        <dbReference type="ARBA" id="ARBA00022989"/>
    </source>
</evidence>
<dbReference type="PROSITE" id="PS00211">
    <property type="entry name" value="ABC_TRANSPORTER_1"/>
    <property type="match status" value="1"/>
</dbReference>
<dbReference type="Pfam" id="PF00664">
    <property type="entry name" value="ABC_membrane"/>
    <property type="match status" value="2"/>
</dbReference>
<feature type="domain" description="ABC transmembrane type-1" evidence="10">
    <location>
        <begin position="43"/>
        <end position="334"/>
    </location>
</feature>
<evidence type="ECO:0000256" key="4">
    <source>
        <dbReference type="ARBA" id="ARBA00022741"/>
    </source>
</evidence>
<feature type="domain" description="ABC transporter" evidence="9">
    <location>
        <begin position="371"/>
        <end position="610"/>
    </location>
</feature>
<accession>A0A165JI17</accession>
<dbReference type="InterPro" id="IPR017871">
    <property type="entry name" value="ABC_transporter-like_CS"/>
</dbReference>
<feature type="transmembrane region" description="Helical" evidence="8">
    <location>
        <begin position="1017"/>
        <end position="1041"/>
    </location>
</feature>
<evidence type="ECO:0000256" key="8">
    <source>
        <dbReference type="SAM" id="Phobius"/>
    </source>
</evidence>
<dbReference type="STRING" id="1328760.A0A165JI17"/>
<dbReference type="FunFam" id="3.40.50.300:FF:000604">
    <property type="entry name" value="ABC transporter B family member 28"/>
    <property type="match status" value="1"/>
</dbReference>
<dbReference type="Pfam" id="PF00005">
    <property type="entry name" value="ABC_tran"/>
    <property type="match status" value="2"/>
</dbReference>
<dbReference type="Proteomes" id="UP000076632">
    <property type="component" value="Unassembled WGS sequence"/>
</dbReference>
<dbReference type="PANTHER" id="PTHR43394:SF15">
    <property type="entry name" value="ALPHA-FACTOR-TRANSPORTING ATPASE"/>
    <property type="match status" value="1"/>
</dbReference>
<dbReference type="PANTHER" id="PTHR43394">
    <property type="entry name" value="ATP-DEPENDENT PERMEASE MDL1, MITOCHONDRIAL"/>
    <property type="match status" value="1"/>
</dbReference>
<dbReference type="FunFam" id="3.40.50.300:FF:001471">
    <property type="entry name" value="P-loop containing nucleoside triphosphate hydrolase protein"/>
    <property type="match status" value="1"/>
</dbReference>
<dbReference type="InParanoid" id="A0A165JI17"/>
<gene>
    <name evidence="11" type="ORF">L228DRAFT_226035</name>
</gene>
<dbReference type="RefSeq" id="XP_018191821.1">
    <property type="nucleotide sequence ID" value="XM_018330403.1"/>
</dbReference>
<dbReference type="CDD" id="cd18577">
    <property type="entry name" value="ABC_6TM_Pgp_ABCB1_D1_like"/>
    <property type="match status" value="1"/>
</dbReference>
<keyword evidence="6 8" id="KW-1133">Transmembrane helix</keyword>
<dbReference type="GO" id="GO:0090374">
    <property type="term" value="P:oligopeptide export from mitochondrion"/>
    <property type="evidence" value="ECO:0007669"/>
    <property type="project" value="TreeGrafter"/>
</dbReference>
<dbReference type="PROSITE" id="PS50893">
    <property type="entry name" value="ABC_TRANSPORTER_2"/>
    <property type="match status" value="2"/>
</dbReference>
<keyword evidence="5" id="KW-0067">ATP-binding</keyword>
<keyword evidence="7 8" id="KW-0472">Membrane</keyword>
<dbReference type="SUPFAM" id="SSF52540">
    <property type="entry name" value="P-loop containing nucleoside triphosphate hydrolases"/>
    <property type="match status" value="2"/>
</dbReference>
<sequence>MLEDAKVASNGPCQIEAADSRACATWRALFRFTSLSDALWLSFAVLLSIISGMIVPALAFVLGKTFNSFADFGAGRIDGSTLRQRVSHDCTVLAGLGSASWLLNGSYLMFWVCFGELQARSARERIFASLSTKNVEWYDMESNGTGALLPRMKRLVHDLQTATSQPLGFIVQYTSTVLSALALAFYYSWKLTFVTMSTMPVAAITLSFISAKMQPSIAEQTYQLAAASKIANGSLSSIETVKCFNGQDSEISRYSKTIKAAAKDYLIQARINALQIGFVRIFTLGMFVQGFWYGSTLVSSGQKSAGDILTTFWACLMATQAIEQILPHLIVVEKGKAAGAALYSTISCNAAKGGGCLPMGRKELARSVGDIDIRNVSFSYPSRPDRLVLRGASLFIPAGELTFVVGQSGSGKSTLGALLMRFYAPQQGNILIDGHSLQTLSTEWLRRNITFVQQETFLFNESLLQNIALASSSYRNVASHEVENAAEFALLQRTVNDLPDGLDTLVGAGGGSLSGGQRQRVAIARSKLRDTPILILDEATSALDFTTRTLLMDSIRRWRRDKTTVIITHHIDQILANDYVYLIDKGNVVQEGYRCDIENSDPGSFSSLAAPRDVGGKCSAKDSLRDEFNQRSRQEERTLALPQPNDWYKRSRIRPSSIIPAVFAATSANQVQCRRQSSVLVSPFLSAPAEVRQSSLQSFLDPLYNVQEPQRFQNTNFKRMTASSDIELIETSGLASSQARLQSSKLRKTESKRLTTMYEMSPPIGLPANNLETVISMKSIFSTIWPVLDTKGRVLLILGFLSAAMHAAGTPLFSWVFSKLLSSLYVRHHQKEIALTWSLSILAVALGDSISSFAMHYLLERCGQCWIDALRLEAFSRVIDQPRAFFDEEKNEVARILECLDRNAEEMRNLIGRFAGLLFVAALMMVVAIVWGTIISWKLTLVGLSVAPFAYAITRTYEYVSGKWEKLSNDASIACGVALDDAFTSVTTVRALTLEKYFQQKHTNAVKSCWRIGVKRAAYSGLFFGLSDSTVVFVTAILFYYGSVLAATFQYTTQEILSVFSILLFSVSNANAIVSFIPQISASKDTAARVLRLSRLPRSSHESTGYIRPIEPTPIIFNNLSFSYPSRPASRALNSISFTIPRDTCTAIVGLSGSGKSTIASLILALYSPTTQSHFPFRTSTQPPLTISGHDIRSIHIPTLRSLIAIVPQSPTLFPATIAQNITYGLRSSCSSVPLAPPAEEEEEESARVRAAAIAAGIDEFISSLPQGYDTLVGEGGMGLSGGQAQRIAIARALIRRPKVLILDEATSALDTLNRDAIAASIMKIAAQHGITVVLITHDAYMMKLANRIVMLDAGRVVEQGTWDELMRCNGPFAKLMSAGLWDEGA</sequence>
<proteinExistence type="predicted"/>
<keyword evidence="3 8" id="KW-0812">Transmembrane</keyword>
<dbReference type="InterPro" id="IPR003593">
    <property type="entry name" value="AAA+_ATPase"/>
</dbReference>
<comment type="subcellular location">
    <subcellularLocation>
        <location evidence="1">Membrane</location>
        <topology evidence="1">Multi-pass membrane protein</topology>
    </subcellularLocation>
</comment>
<feature type="transmembrane region" description="Helical" evidence="8">
    <location>
        <begin position="1056"/>
        <end position="1077"/>
    </location>
</feature>
<keyword evidence="4" id="KW-0547">Nucleotide-binding</keyword>
<evidence type="ECO:0000259" key="10">
    <source>
        <dbReference type="PROSITE" id="PS50929"/>
    </source>
</evidence>
<evidence type="ECO:0000256" key="5">
    <source>
        <dbReference type="ARBA" id="ARBA00022840"/>
    </source>
</evidence>
<dbReference type="GO" id="GO:0005743">
    <property type="term" value="C:mitochondrial inner membrane"/>
    <property type="evidence" value="ECO:0007669"/>
    <property type="project" value="TreeGrafter"/>
</dbReference>
<dbReference type="InterPro" id="IPR003439">
    <property type="entry name" value="ABC_transporter-like_ATP-bd"/>
</dbReference>
<name>A0A165JI17_XYLHT</name>
<evidence type="ECO:0000256" key="1">
    <source>
        <dbReference type="ARBA" id="ARBA00004141"/>
    </source>
</evidence>
<dbReference type="GeneID" id="28895540"/>
<evidence type="ECO:0000259" key="9">
    <source>
        <dbReference type="PROSITE" id="PS50893"/>
    </source>
</evidence>
<dbReference type="PROSITE" id="PS50929">
    <property type="entry name" value="ABC_TM1F"/>
    <property type="match status" value="2"/>
</dbReference>
<dbReference type="SMART" id="SM00382">
    <property type="entry name" value="AAA"/>
    <property type="match status" value="2"/>
</dbReference>
<feature type="transmembrane region" description="Helical" evidence="8">
    <location>
        <begin position="167"/>
        <end position="187"/>
    </location>
</feature>
<dbReference type="SUPFAM" id="SSF90123">
    <property type="entry name" value="ABC transporter transmembrane region"/>
    <property type="match status" value="2"/>
</dbReference>
<feature type="transmembrane region" description="Helical" evidence="8">
    <location>
        <begin position="794"/>
        <end position="817"/>
    </location>
</feature>
<organism evidence="11 12">
    <name type="scientific">Xylona heveae (strain CBS 132557 / TC161)</name>
    <dbReference type="NCBI Taxonomy" id="1328760"/>
    <lineage>
        <taxon>Eukaryota</taxon>
        <taxon>Fungi</taxon>
        <taxon>Dikarya</taxon>
        <taxon>Ascomycota</taxon>
        <taxon>Pezizomycotina</taxon>
        <taxon>Xylonomycetes</taxon>
        <taxon>Xylonales</taxon>
        <taxon>Xylonaceae</taxon>
        <taxon>Xylona</taxon>
    </lineage>
</organism>